<dbReference type="RefSeq" id="XP_035323245.1">
    <property type="nucleotide sequence ID" value="XM_035467233.1"/>
</dbReference>
<dbReference type="InterPro" id="IPR013922">
    <property type="entry name" value="Cyclin_PHO80-like"/>
</dbReference>
<keyword evidence="3" id="KW-1185">Reference proteome</keyword>
<dbReference type="Pfam" id="PF08613">
    <property type="entry name" value="Cyclin"/>
    <property type="match status" value="1"/>
</dbReference>
<feature type="region of interest" description="Disordered" evidence="1">
    <location>
        <begin position="327"/>
        <end position="346"/>
    </location>
</feature>
<name>A0A9P5D239_9HYPO</name>
<evidence type="ECO:0000313" key="2">
    <source>
        <dbReference type="EMBL" id="KAF4124593.1"/>
    </source>
</evidence>
<protein>
    <submittedName>
        <fullName evidence="2">Uncharacterized protein</fullName>
    </submittedName>
</protein>
<feature type="compositionally biased region" description="Low complexity" evidence="1">
    <location>
        <begin position="469"/>
        <end position="505"/>
    </location>
</feature>
<dbReference type="GeneID" id="55971487"/>
<feature type="compositionally biased region" description="Low complexity" evidence="1">
    <location>
        <begin position="39"/>
        <end position="65"/>
    </location>
</feature>
<evidence type="ECO:0000313" key="3">
    <source>
        <dbReference type="Proteomes" id="UP000749293"/>
    </source>
</evidence>
<sequence>MTSYDENVSPGFVHPFRHNDIYNTSIATSASASTASVWSDASSQSSDISSQTSDDGSFSGTSSDGESCDSYCGATTKQPARVPAQQLPQPAPVPAELRKNPRRTAAGASSRPCPPTLFRQEDRKNSFVDNLVDSSTQIVEAIWPTSSTICRNETGRRDVLPLRMFIQETLRRSRTSYSTLQVALYYLVLIKPRIPSQNFTTEQVDDRLSTQALQCGRRMFLAALILASKYLQDRNYSARAWSKISGLNTHEINQNEMAFLYAVNWKLHICDDVFRRWTDIVLKHTPPSVPPSPGAATSPLVISQQESWRHIILGLDTELTNIEKLTSTSKSAVSPKPRRGSQVAPWPRALLNSVTPHDARPVQSCPDVAAAKTYAAPMVMEPTPTSAYTPGRWAPSLTLLPTPRLTPRVSGGLCTPAAGAAVPPPTASRRGSMCMAMSQASNVTASQYLDRPPPSLASSPQSFCPARRSSLANSVSTTSSPESMVSDMSRSSRSSSISSASSLASATVHSKMSASSRFRGAKPSVSERLRLKPTVPSVPEDYGEHVIFRSPSPTDSYTGPVGRPAGYSSAAGRSRPLAGRKRHVDDMATDPASDAARALQDLHDYGGYVDATAAAAAAAAASKYPYENLPLQHDVRDLLRGACTPWPNTLVRSRGFVSDSNLQHQRKRVCCATEATNGFEAASASQPGLGLRGPGMWQSILN</sequence>
<dbReference type="GO" id="GO:0000307">
    <property type="term" value="C:cyclin-dependent protein kinase holoenzyme complex"/>
    <property type="evidence" value="ECO:0007669"/>
    <property type="project" value="TreeGrafter"/>
</dbReference>
<organism evidence="2 3">
    <name type="scientific">Geosmithia morbida</name>
    <dbReference type="NCBI Taxonomy" id="1094350"/>
    <lineage>
        <taxon>Eukaryota</taxon>
        <taxon>Fungi</taxon>
        <taxon>Dikarya</taxon>
        <taxon>Ascomycota</taxon>
        <taxon>Pezizomycotina</taxon>
        <taxon>Sordariomycetes</taxon>
        <taxon>Hypocreomycetidae</taxon>
        <taxon>Hypocreales</taxon>
        <taxon>Bionectriaceae</taxon>
        <taxon>Geosmithia</taxon>
    </lineage>
</organism>
<evidence type="ECO:0000256" key="1">
    <source>
        <dbReference type="SAM" id="MobiDB-lite"/>
    </source>
</evidence>
<reference evidence="2" key="1">
    <citation type="submission" date="2020-03" db="EMBL/GenBank/DDBJ databases">
        <title>Site-based positive gene gene selection in Geosmithia morbida across the United States reveals a broad range of putative effectors and factors for local host and environmental adapation.</title>
        <authorList>
            <person name="Onufrak A."/>
            <person name="Murdoch R.W."/>
            <person name="Gazis R."/>
            <person name="Huff M."/>
            <person name="Staton M."/>
            <person name="Klingeman W."/>
            <person name="Hadziabdic D."/>
        </authorList>
    </citation>
    <scope>NUCLEOTIDE SEQUENCE</scope>
    <source>
        <strain evidence="2">1262</strain>
    </source>
</reference>
<dbReference type="AlphaFoldDB" id="A0A9P5D239"/>
<dbReference type="Gene3D" id="1.10.472.10">
    <property type="entry name" value="Cyclin-like"/>
    <property type="match status" value="1"/>
</dbReference>
<dbReference type="GO" id="GO:0019901">
    <property type="term" value="F:protein kinase binding"/>
    <property type="evidence" value="ECO:0007669"/>
    <property type="project" value="InterPro"/>
</dbReference>
<accession>A0A9P5D239</accession>
<dbReference type="EMBL" id="JAANYQ010000004">
    <property type="protein sequence ID" value="KAF4124593.1"/>
    <property type="molecule type" value="Genomic_DNA"/>
</dbReference>
<feature type="region of interest" description="Disordered" evidence="1">
    <location>
        <begin position="39"/>
        <end position="119"/>
    </location>
</feature>
<dbReference type="PANTHER" id="PTHR15615">
    <property type="match status" value="1"/>
</dbReference>
<dbReference type="PANTHER" id="PTHR15615:SF36">
    <property type="entry name" value="PHO85 CYCLIN-5"/>
    <property type="match status" value="1"/>
</dbReference>
<dbReference type="OrthoDB" id="286814at2759"/>
<proteinExistence type="predicted"/>
<dbReference type="GO" id="GO:0016538">
    <property type="term" value="F:cyclin-dependent protein serine/threonine kinase regulator activity"/>
    <property type="evidence" value="ECO:0007669"/>
    <property type="project" value="TreeGrafter"/>
</dbReference>
<dbReference type="CDD" id="cd20557">
    <property type="entry name" value="CYCLIN_ScPCL1-like"/>
    <property type="match status" value="1"/>
</dbReference>
<comment type="caution">
    <text evidence="2">The sequence shown here is derived from an EMBL/GenBank/DDBJ whole genome shotgun (WGS) entry which is preliminary data.</text>
</comment>
<feature type="region of interest" description="Disordered" evidence="1">
    <location>
        <begin position="447"/>
        <end position="583"/>
    </location>
</feature>
<dbReference type="Proteomes" id="UP000749293">
    <property type="component" value="Unassembled WGS sequence"/>
</dbReference>
<dbReference type="GO" id="GO:0005634">
    <property type="term" value="C:nucleus"/>
    <property type="evidence" value="ECO:0007669"/>
    <property type="project" value="TreeGrafter"/>
</dbReference>
<feature type="compositionally biased region" description="Low complexity" evidence="1">
    <location>
        <begin position="78"/>
        <end position="88"/>
    </location>
</feature>
<feature type="compositionally biased region" description="Polar residues" evidence="1">
    <location>
        <begin position="507"/>
        <end position="516"/>
    </location>
</feature>
<gene>
    <name evidence="2" type="ORF">GMORB2_5259</name>
</gene>